<accession>S5MW31</accession>
<proteinExistence type="predicted"/>
<dbReference type="HOGENOM" id="CLU_3348319_0_0_6"/>
<protein>
    <submittedName>
        <fullName evidence="1">Uncharacterized protein</fullName>
    </submittedName>
</protein>
<gene>
    <name evidence="1" type="ORF">A464_1688</name>
</gene>
<dbReference type="KEGG" id="sbz:A464_1688"/>
<organism evidence="1 2">
    <name type="scientific">Salmonella bongori N268-08</name>
    <dbReference type="NCBI Taxonomy" id="1197719"/>
    <lineage>
        <taxon>Bacteria</taxon>
        <taxon>Pseudomonadati</taxon>
        <taxon>Pseudomonadota</taxon>
        <taxon>Gammaproteobacteria</taxon>
        <taxon>Enterobacterales</taxon>
        <taxon>Enterobacteriaceae</taxon>
        <taxon>Salmonella</taxon>
    </lineage>
</organism>
<evidence type="ECO:0000313" key="1">
    <source>
        <dbReference type="EMBL" id="AGR58873.1"/>
    </source>
</evidence>
<name>S5MW31_SALBN</name>
<sequence length="37" mass="4390">MRFINIYWQFFCAFSAKNHHSPRARDTKAKMALEGLC</sequence>
<dbReference type="EMBL" id="CP006608">
    <property type="protein sequence ID" value="AGR58873.1"/>
    <property type="molecule type" value="Genomic_DNA"/>
</dbReference>
<evidence type="ECO:0000313" key="2">
    <source>
        <dbReference type="Proteomes" id="UP000015042"/>
    </source>
</evidence>
<reference evidence="1 2" key="1">
    <citation type="submission" date="2013-07" db="EMBL/GenBank/DDBJ databases">
        <title>Genome sequence of Salmonella bongori N268-08 - a rare clinical isolate.</title>
        <authorList>
            <person name="Marti R."/>
            <person name="Hagens S."/>
            <person name="Loessner M.J."/>
            <person name="Klumpp J."/>
        </authorList>
    </citation>
    <scope>NUCLEOTIDE SEQUENCE [LARGE SCALE GENOMIC DNA]</scope>
    <source>
        <strain evidence="1 2">N268-08</strain>
    </source>
</reference>
<dbReference type="AlphaFoldDB" id="S5MW31"/>
<dbReference type="Proteomes" id="UP000015042">
    <property type="component" value="Chromosome"/>
</dbReference>